<dbReference type="PROSITE" id="PS01182">
    <property type="entry name" value="GLYCOSYL_HYDROL_F35"/>
    <property type="match status" value="1"/>
</dbReference>
<dbReference type="EMBL" id="CP039347">
    <property type="protein sequence ID" value="QCD88244.1"/>
    <property type="molecule type" value="Genomic_DNA"/>
</dbReference>
<dbReference type="Pfam" id="PF17834">
    <property type="entry name" value="GHD"/>
    <property type="match status" value="1"/>
</dbReference>
<dbReference type="EC" id="3.2.1.23" evidence="3 7"/>
<keyword evidence="6 7" id="KW-0326">Glycosidase</keyword>
<keyword evidence="14" id="KW-1185">Reference proteome</keyword>
<gene>
    <name evidence="13" type="ORF">DEO72_LG3g2786</name>
</gene>
<dbReference type="InterPro" id="IPR019801">
    <property type="entry name" value="Glyco_hydro_35_CS"/>
</dbReference>
<dbReference type="Pfam" id="PF21467">
    <property type="entry name" value="BetaGal_gal-bd"/>
    <property type="match status" value="1"/>
</dbReference>
<comment type="similarity">
    <text evidence="2 8">Belongs to the glycosyl hydrolase 35 family.</text>
</comment>
<evidence type="ECO:0000259" key="10">
    <source>
        <dbReference type="Pfam" id="PF01301"/>
    </source>
</evidence>
<evidence type="ECO:0000256" key="6">
    <source>
        <dbReference type="ARBA" id="ARBA00023295"/>
    </source>
</evidence>
<evidence type="ECO:0000259" key="11">
    <source>
        <dbReference type="Pfam" id="PF17834"/>
    </source>
</evidence>
<dbReference type="Proteomes" id="UP000501690">
    <property type="component" value="Linkage Group LG3"/>
</dbReference>
<dbReference type="InterPro" id="IPR001944">
    <property type="entry name" value="Glycoside_Hdrlase_35"/>
</dbReference>
<dbReference type="PRINTS" id="PR00742">
    <property type="entry name" value="GLHYDRLASE35"/>
</dbReference>
<name>A0A4D6LJI5_VIGUN</name>
<evidence type="ECO:0000256" key="5">
    <source>
        <dbReference type="ARBA" id="ARBA00022801"/>
    </source>
</evidence>
<dbReference type="FunFam" id="2.60.120.260:FF:000076">
    <property type="entry name" value="Beta-galactosidase"/>
    <property type="match status" value="1"/>
</dbReference>
<keyword evidence="5 7" id="KW-0378">Hydrolase</keyword>
<proteinExistence type="inferred from homology"/>
<evidence type="ECO:0000259" key="12">
    <source>
        <dbReference type="Pfam" id="PF21467"/>
    </source>
</evidence>
<sequence length="783" mass="85919">MRASQTLFLLLWFFCIYAPTSFSTNVTYDHRALVIDGKRRVLVSGSIHYPRSTPEMWPDIIQKSKDGGLDVIETYVFWNLHEPVRGQYNFEGRADLVKFVKTVAAAGLYVHLRIGPYACAEWNYGGFPVWLHFIPGIQFRTDNKPFKDEMKRFTAKIVDMMKKENLYAPQGGPIILSQIENEYGNVDEHYGPAGKSYIKWAGSMATSLDTGVPWVMCQQADAPDPIINACNGFYCHQFKPNSNSKPKMFTENWSGWFLGFGGPVPYRPVEDLAFSVARFYQLGGTFNNYYMYHGGTNFGRTSGGPFISTSYDYDAPIDEYGIVRQPKWGHLKDLHKAIKLCEEAMIATDPTISSLGSNIEAAVYKTGSACAAFLANNNDKSDENVTFNGNSYHVPAWSVSILPDCKNVVHNTAKINVASTTSSFTTESLKEKTGSSGDSSTGWSWITEPVGISKTDSFTKFGLVEQLNTTGDRSDYLWYSLSIDLDAGTKTDLQIESLGHALHAFINGKFAGSGTGTKNKAAIKVDIPVTLVAGKNTIDLLSLTVGLKNYGAFYDLRGAGITGPVTLKSLNNGSSLDLSSKTWTYQIGLKGDFGPSSGSSGQWNSQSNLPTNQPLIWYKTNFIAPSGKEPVAFNMTGMGKGEAWVNGQSIGRYWPTNIAPNEGCTDPCNYRGSYHASKCLRNCGKPSQLLYHVPRSWLRPEGNTLVLFEETGGNPKQISFAIRQIESASSHKSASPLPHKVLSCFQGASSNRAALDEAIVELDYQGDPCEGVTKSLAVEASCA</sequence>
<accession>A0A4D6LJI5</accession>
<feature type="chain" id="PRO_5020033564" description="Beta-galactosidase" evidence="9">
    <location>
        <begin position="24"/>
        <end position="783"/>
    </location>
</feature>
<dbReference type="FunFam" id="3.20.20.80:FF:000021">
    <property type="entry name" value="Beta-galactosidase"/>
    <property type="match status" value="1"/>
</dbReference>
<evidence type="ECO:0000256" key="1">
    <source>
        <dbReference type="ARBA" id="ARBA00001412"/>
    </source>
</evidence>
<reference evidence="13 14" key="1">
    <citation type="submission" date="2019-04" db="EMBL/GenBank/DDBJ databases">
        <title>An improved genome assembly and genetic linkage map for asparagus bean, Vigna unguiculata ssp. sesquipedialis.</title>
        <authorList>
            <person name="Xia Q."/>
            <person name="Zhang R."/>
            <person name="Dong Y."/>
        </authorList>
    </citation>
    <scope>NUCLEOTIDE SEQUENCE [LARGE SCALE GENOMIC DNA]</scope>
    <source>
        <tissue evidence="13">Leaf</tissue>
    </source>
</reference>
<dbReference type="Pfam" id="PF01301">
    <property type="entry name" value="Glyco_hydro_35"/>
    <property type="match status" value="1"/>
</dbReference>
<dbReference type="InterPro" id="IPR031330">
    <property type="entry name" value="Gly_Hdrlase_35_cat"/>
</dbReference>
<dbReference type="AlphaFoldDB" id="A0A4D6LJI5"/>
<feature type="domain" description="Beta-galactosidase beta-sandwich" evidence="11">
    <location>
        <begin position="361"/>
        <end position="415"/>
    </location>
</feature>
<dbReference type="PANTHER" id="PTHR23421">
    <property type="entry name" value="BETA-GALACTOSIDASE RELATED"/>
    <property type="match status" value="1"/>
</dbReference>
<dbReference type="Gene3D" id="2.60.120.260">
    <property type="entry name" value="Galactose-binding domain-like"/>
    <property type="match status" value="2"/>
</dbReference>
<protein>
    <recommendedName>
        <fullName evidence="3 7">Beta-galactosidase</fullName>
        <ecNumber evidence="3 7">3.2.1.23</ecNumber>
    </recommendedName>
</protein>
<comment type="catalytic activity">
    <reaction evidence="1 7">
        <text>Hydrolysis of terminal non-reducing beta-D-galactose residues in beta-D-galactosides.</text>
        <dbReference type="EC" id="3.2.1.23"/>
    </reaction>
</comment>
<feature type="domain" description="Glycoside hydrolase 35 catalytic" evidence="10">
    <location>
        <begin position="33"/>
        <end position="337"/>
    </location>
</feature>
<keyword evidence="4 9" id="KW-0732">Signal</keyword>
<feature type="signal peptide" evidence="9">
    <location>
        <begin position="1"/>
        <end position="23"/>
    </location>
</feature>
<dbReference type="FunFam" id="2.60.120.260:FF:000117">
    <property type="entry name" value="Beta-galactosidase"/>
    <property type="match status" value="1"/>
</dbReference>
<dbReference type="Gene3D" id="3.20.20.80">
    <property type="entry name" value="Glycosidases"/>
    <property type="match status" value="1"/>
</dbReference>
<dbReference type="FunFam" id="2.60.120.260:FF:000142">
    <property type="entry name" value="Beta-galactosidase"/>
    <property type="match status" value="1"/>
</dbReference>
<dbReference type="SUPFAM" id="SSF51445">
    <property type="entry name" value="(Trans)glycosidases"/>
    <property type="match status" value="1"/>
</dbReference>
<evidence type="ECO:0000313" key="13">
    <source>
        <dbReference type="EMBL" id="QCD88244.1"/>
    </source>
</evidence>
<dbReference type="InterPro" id="IPR017853">
    <property type="entry name" value="GH"/>
</dbReference>
<evidence type="ECO:0000256" key="4">
    <source>
        <dbReference type="ARBA" id="ARBA00022729"/>
    </source>
</evidence>
<feature type="domain" description="Beta-galactosidase galactose-binding" evidence="12">
    <location>
        <begin position="615"/>
        <end position="703"/>
    </location>
</feature>
<evidence type="ECO:0000256" key="9">
    <source>
        <dbReference type="SAM" id="SignalP"/>
    </source>
</evidence>
<dbReference type="GO" id="GO:0005975">
    <property type="term" value="P:carbohydrate metabolic process"/>
    <property type="evidence" value="ECO:0007669"/>
    <property type="project" value="InterPro"/>
</dbReference>
<evidence type="ECO:0000256" key="2">
    <source>
        <dbReference type="ARBA" id="ARBA00009809"/>
    </source>
</evidence>
<dbReference type="GO" id="GO:0004565">
    <property type="term" value="F:beta-galactosidase activity"/>
    <property type="evidence" value="ECO:0007669"/>
    <property type="project" value="UniProtKB-EC"/>
</dbReference>
<dbReference type="InterPro" id="IPR048913">
    <property type="entry name" value="BetaGal_gal-bd"/>
</dbReference>
<dbReference type="InterPro" id="IPR008979">
    <property type="entry name" value="Galactose-bd-like_sf"/>
</dbReference>
<dbReference type="InterPro" id="IPR041392">
    <property type="entry name" value="GHD"/>
</dbReference>
<dbReference type="SUPFAM" id="SSF49785">
    <property type="entry name" value="Galactose-binding domain-like"/>
    <property type="match status" value="2"/>
</dbReference>
<evidence type="ECO:0000313" key="14">
    <source>
        <dbReference type="Proteomes" id="UP000501690"/>
    </source>
</evidence>
<evidence type="ECO:0000256" key="8">
    <source>
        <dbReference type="RuleBase" id="RU003679"/>
    </source>
</evidence>
<evidence type="ECO:0000256" key="7">
    <source>
        <dbReference type="RuleBase" id="RU000675"/>
    </source>
</evidence>
<organism evidence="13 14">
    <name type="scientific">Vigna unguiculata</name>
    <name type="common">Cowpea</name>
    <dbReference type="NCBI Taxonomy" id="3917"/>
    <lineage>
        <taxon>Eukaryota</taxon>
        <taxon>Viridiplantae</taxon>
        <taxon>Streptophyta</taxon>
        <taxon>Embryophyta</taxon>
        <taxon>Tracheophyta</taxon>
        <taxon>Spermatophyta</taxon>
        <taxon>Magnoliopsida</taxon>
        <taxon>eudicotyledons</taxon>
        <taxon>Gunneridae</taxon>
        <taxon>Pentapetalae</taxon>
        <taxon>rosids</taxon>
        <taxon>fabids</taxon>
        <taxon>Fabales</taxon>
        <taxon>Fabaceae</taxon>
        <taxon>Papilionoideae</taxon>
        <taxon>50 kb inversion clade</taxon>
        <taxon>NPAAA clade</taxon>
        <taxon>indigoferoid/millettioid clade</taxon>
        <taxon>Phaseoleae</taxon>
        <taxon>Vigna</taxon>
    </lineage>
</organism>
<evidence type="ECO:0000256" key="3">
    <source>
        <dbReference type="ARBA" id="ARBA00012756"/>
    </source>
</evidence>